<evidence type="ECO:0000256" key="1">
    <source>
        <dbReference type="ARBA" id="ARBA00008455"/>
    </source>
</evidence>
<evidence type="ECO:0000259" key="2">
    <source>
        <dbReference type="SMART" id="SM00645"/>
    </source>
</evidence>
<organism evidence="4">
    <name type="scientific">Chlorella variabilis</name>
    <name type="common">Green alga</name>
    <dbReference type="NCBI Taxonomy" id="554065"/>
    <lineage>
        <taxon>Eukaryota</taxon>
        <taxon>Viridiplantae</taxon>
        <taxon>Chlorophyta</taxon>
        <taxon>core chlorophytes</taxon>
        <taxon>Trebouxiophyceae</taxon>
        <taxon>Chlorellales</taxon>
        <taxon>Chlorellaceae</taxon>
        <taxon>Chlorella clade</taxon>
        <taxon>Chlorella</taxon>
    </lineage>
</organism>
<feature type="non-terminal residue" evidence="3">
    <location>
        <position position="1"/>
    </location>
</feature>
<dbReference type="OrthoDB" id="689138at2759"/>
<dbReference type="RefSeq" id="XP_005852177.1">
    <property type="nucleotide sequence ID" value="XM_005852115.1"/>
</dbReference>
<dbReference type="Proteomes" id="UP000008141">
    <property type="component" value="Unassembled WGS sequence"/>
</dbReference>
<dbReference type="OMA" id="GHILTHA"/>
<dbReference type="KEGG" id="cvr:CHLNCDRAFT_17664"/>
<name>E1Z2Y5_CHLVA</name>
<dbReference type="InterPro" id="IPR013128">
    <property type="entry name" value="Peptidase_C1A"/>
</dbReference>
<dbReference type="SMART" id="SM00645">
    <property type="entry name" value="Pept_C1"/>
    <property type="match status" value="1"/>
</dbReference>
<dbReference type="eggNOG" id="KOG1543">
    <property type="taxonomic scope" value="Eukaryota"/>
</dbReference>
<feature type="non-terminal residue" evidence="3">
    <location>
        <position position="151"/>
    </location>
</feature>
<protein>
    <recommendedName>
        <fullName evidence="2">Peptidase C1A papain C-terminal domain-containing protein</fullName>
    </recommendedName>
</protein>
<keyword evidence="4" id="KW-1185">Reference proteome</keyword>
<dbReference type="CDD" id="cd02248">
    <property type="entry name" value="Peptidase_C1A"/>
    <property type="match status" value="1"/>
</dbReference>
<dbReference type="AlphaFoldDB" id="E1Z2Y5"/>
<evidence type="ECO:0000313" key="3">
    <source>
        <dbReference type="EMBL" id="EFN60075.1"/>
    </source>
</evidence>
<dbReference type="SUPFAM" id="SSF54001">
    <property type="entry name" value="Cysteine proteinases"/>
    <property type="match status" value="1"/>
</dbReference>
<dbReference type="GO" id="GO:0006508">
    <property type="term" value="P:proteolysis"/>
    <property type="evidence" value="ECO:0007669"/>
    <property type="project" value="InterPro"/>
</dbReference>
<evidence type="ECO:0000313" key="4">
    <source>
        <dbReference type="Proteomes" id="UP000008141"/>
    </source>
</evidence>
<accession>E1Z2Y5</accession>
<dbReference type="GO" id="GO:0008234">
    <property type="term" value="F:cysteine-type peptidase activity"/>
    <property type="evidence" value="ECO:0007669"/>
    <property type="project" value="InterPro"/>
</dbReference>
<comment type="similarity">
    <text evidence="1">Belongs to the peptidase C1 family.</text>
</comment>
<dbReference type="Pfam" id="PF00112">
    <property type="entry name" value="Peptidase_C1"/>
    <property type="match status" value="1"/>
</dbReference>
<gene>
    <name evidence="3" type="ORF">CHLNCDRAFT_17664</name>
</gene>
<dbReference type="InterPro" id="IPR039417">
    <property type="entry name" value="Peptidase_C1A_papain-like"/>
</dbReference>
<proteinExistence type="inferred from homology"/>
<dbReference type="InterPro" id="IPR000668">
    <property type="entry name" value="Peptidase_C1A_C"/>
</dbReference>
<dbReference type="InterPro" id="IPR038765">
    <property type="entry name" value="Papain-like_cys_pep_sf"/>
</dbReference>
<dbReference type="PANTHER" id="PTHR12411">
    <property type="entry name" value="CYSTEINE PROTEASE FAMILY C1-RELATED"/>
    <property type="match status" value="1"/>
</dbReference>
<dbReference type="EMBL" id="GL433835">
    <property type="protein sequence ID" value="EFN60075.1"/>
    <property type="molecule type" value="Genomic_DNA"/>
</dbReference>
<dbReference type="STRING" id="554065.E1Z2Y5"/>
<dbReference type="InParanoid" id="E1Z2Y5"/>
<feature type="domain" description="Peptidase C1A papain C-terminal" evidence="2">
    <location>
        <begin position="1"/>
        <end position="151"/>
    </location>
</feature>
<reference evidence="3 4" key="1">
    <citation type="journal article" date="2010" name="Plant Cell">
        <title>The Chlorella variabilis NC64A genome reveals adaptation to photosymbiosis, coevolution with viruses, and cryptic sex.</title>
        <authorList>
            <person name="Blanc G."/>
            <person name="Duncan G."/>
            <person name="Agarkova I."/>
            <person name="Borodovsky M."/>
            <person name="Gurnon J."/>
            <person name="Kuo A."/>
            <person name="Lindquist E."/>
            <person name="Lucas S."/>
            <person name="Pangilinan J."/>
            <person name="Polle J."/>
            <person name="Salamov A."/>
            <person name="Terry A."/>
            <person name="Yamada T."/>
            <person name="Dunigan D.D."/>
            <person name="Grigoriev I.V."/>
            <person name="Claverie J.M."/>
            <person name="Van Etten J.L."/>
        </authorList>
    </citation>
    <scope>NUCLEOTIDE SEQUENCE [LARGE SCALE GENOMIC DNA]</scope>
    <source>
        <strain evidence="3 4">NC64A</strain>
    </source>
</reference>
<dbReference type="Gene3D" id="3.90.70.10">
    <property type="entry name" value="Cysteine proteinases"/>
    <property type="match status" value="1"/>
</dbReference>
<dbReference type="GeneID" id="17359081"/>
<sequence length="151" mass="15831">PATVDWKAENKVSPVKKQGTKCGSCWAHAAAAAVESQLLIQTGQALDLSEQECVDCVTESDGCGGGQAYLCLQYIASQGIASEGSYPYKSQNGACNAGPPPVVKIAQAPGYTRLLSNSRQELLKALAEQPVIVSLWADPTFQDFGGGIFHG</sequence>